<feature type="transmembrane region" description="Helical" evidence="7">
    <location>
        <begin position="128"/>
        <end position="153"/>
    </location>
</feature>
<feature type="transmembrane region" description="Helical" evidence="7">
    <location>
        <begin position="97"/>
        <end position="116"/>
    </location>
</feature>
<sequence length="818" mass="89995">MTIGSLQLVRTWGSDVQHVNLSPPKVSFSHNCAQEWQLKQQRRVRMPGPGLLGSPGDLWIGKSFLQDVWCRREWDQLSTAPRAISIPAKALSPRANVASAVTKVAALLIKFATLTYTRGVSAVQNSPLLLQCVPAVGLMAFAIWGLGPTMRFLRRVVKKKENSKWSTSRTQHFTASYIRPVLLWLAVIWICRAFDPVVLPTEASHAVKERFVNFIRSLSTVLAFAYCTASLTQQVQKMMMDRQENQDSRSLGVSFIGNTVYTSVWVAAVCLFMELLGFSTQKWITAGGFGTVLLTLAGREIFTNFLSSIIIHLTRPFVENEWIQTKIEGQEVSGTVEHVGWWSPTVIRGDDREAVHIPNHKFTVSVVRNLSQKTHWRIKTHIGISHLDAGKIPNIVADMRKVLSKHPQVEQQRLHRRAFFDTVDPVNQALMILVSCFVKTSHFEEYLRVKEIILLDILKVISHHNARLATPIRSVQRVLDEGETRQSPFRTSDESRRRPVMLIEASNLRAEDSDDEDLKHSGIAAEVAKEVGSKAATGKAAEVTEETTDTKVSSPKPKEKATAASEPNKKMGNASSAGETLPPITKSLLEGLDSMGLNSNDITLLKAAFEKPPVNIPEPSADTEPSANEASSRSGVPSNPAARPYDQQKASPPVGDNLSISGVLEVSEETGQVTGTSKTVPEEHDDPWRESPQIPSPSTISASQQKVDSGHTSISVQQKSEGGLSVNRVTEEKTQASPAPVPRLSSVEDNLVLGVALDGPKRTLPLDDDMPSPAKQRELVGSRNGNGATTPGKDRREQSTTQPTPPQSTTLDVRDRER</sequence>
<gene>
    <name evidence="11" type="ORF">R1sor_010166</name>
</gene>
<feature type="region of interest" description="Disordered" evidence="6">
    <location>
        <begin position="479"/>
        <end position="582"/>
    </location>
</feature>
<feature type="transmembrane region" description="Helical" evidence="7">
    <location>
        <begin position="174"/>
        <end position="194"/>
    </location>
</feature>
<evidence type="ECO:0000256" key="3">
    <source>
        <dbReference type="ARBA" id="ARBA00022692"/>
    </source>
</evidence>
<evidence type="ECO:0000259" key="10">
    <source>
        <dbReference type="Pfam" id="PF25237"/>
    </source>
</evidence>
<dbReference type="Proteomes" id="UP001633002">
    <property type="component" value="Unassembled WGS sequence"/>
</dbReference>
<feature type="domain" description="Mechanosensitive ion channel protein 2/3 C-terminal" evidence="9">
    <location>
        <begin position="376"/>
        <end position="462"/>
    </location>
</feature>
<keyword evidence="4 7" id="KW-1133">Transmembrane helix</keyword>
<keyword evidence="12" id="KW-1185">Reference proteome</keyword>
<dbReference type="SUPFAM" id="SSF50182">
    <property type="entry name" value="Sm-like ribonucleoproteins"/>
    <property type="match status" value="1"/>
</dbReference>
<evidence type="ECO:0000259" key="8">
    <source>
        <dbReference type="Pfam" id="PF00924"/>
    </source>
</evidence>
<comment type="similarity">
    <text evidence="2">Belongs to the MscS (TC 1.A.23) family.</text>
</comment>
<feature type="transmembrane region" description="Helical" evidence="7">
    <location>
        <begin position="253"/>
        <end position="277"/>
    </location>
</feature>
<evidence type="ECO:0000256" key="1">
    <source>
        <dbReference type="ARBA" id="ARBA00004141"/>
    </source>
</evidence>
<keyword evidence="5 7" id="KW-0472">Membrane</keyword>
<name>A0ABD3HX79_9MARC</name>
<feature type="compositionally biased region" description="Low complexity" evidence="6">
    <location>
        <begin position="799"/>
        <end position="810"/>
    </location>
</feature>
<feature type="region of interest" description="Disordered" evidence="6">
    <location>
        <begin position="613"/>
        <end position="818"/>
    </location>
</feature>
<feature type="domain" description="Mechanosensitive channel protein 2/3 transmembrane" evidence="10">
    <location>
        <begin position="170"/>
        <end position="299"/>
    </location>
</feature>
<feature type="compositionally biased region" description="Polar residues" evidence="6">
    <location>
        <begin position="669"/>
        <end position="679"/>
    </location>
</feature>
<evidence type="ECO:0000313" key="12">
    <source>
        <dbReference type="Proteomes" id="UP001633002"/>
    </source>
</evidence>
<feature type="compositionally biased region" description="Polar residues" evidence="6">
    <location>
        <begin position="696"/>
        <end position="720"/>
    </location>
</feature>
<protein>
    <submittedName>
        <fullName evidence="11">Uncharacterized protein</fullName>
    </submittedName>
</protein>
<organism evidence="11 12">
    <name type="scientific">Riccia sorocarpa</name>
    <dbReference type="NCBI Taxonomy" id="122646"/>
    <lineage>
        <taxon>Eukaryota</taxon>
        <taxon>Viridiplantae</taxon>
        <taxon>Streptophyta</taxon>
        <taxon>Embryophyta</taxon>
        <taxon>Marchantiophyta</taxon>
        <taxon>Marchantiopsida</taxon>
        <taxon>Marchantiidae</taxon>
        <taxon>Marchantiales</taxon>
        <taxon>Ricciaceae</taxon>
        <taxon>Riccia</taxon>
    </lineage>
</organism>
<dbReference type="InterPro" id="IPR057483">
    <property type="entry name" value="MSL2/3_TM_dom"/>
</dbReference>
<dbReference type="InterPro" id="IPR045042">
    <property type="entry name" value="YnaI-like"/>
</dbReference>
<evidence type="ECO:0000256" key="4">
    <source>
        <dbReference type="ARBA" id="ARBA00022989"/>
    </source>
</evidence>
<evidence type="ECO:0000256" key="5">
    <source>
        <dbReference type="ARBA" id="ARBA00023136"/>
    </source>
</evidence>
<dbReference type="EMBL" id="JBJQOH010000002">
    <property type="protein sequence ID" value="KAL3696090.1"/>
    <property type="molecule type" value="Genomic_DNA"/>
</dbReference>
<dbReference type="Gene3D" id="1.10.287.1260">
    <property type="match status" value="1"/>
</dbReference>
<feature type="compositionally biased region" description="Polar residues" evidence="6">
    <location>
        <begin position="623"/>
        <end position="637"/>
    </location>
</feature>
<feature type="compositionally biased region" description="Basic and acidic residues" evidence="6">
    <location>
        <begin position="680"/>
        <end position="689"/>
    </location>
</feature>
<keyword evidence="3 7" id="KW-0812">Transmembrane</keyword>
<dbReference type="PANTHER" id="PTHR43634">
    <property type="entry name" value="OW CONDUCTANCE MECHANOSENSITIVE CHANNEL"/>
    <property type="match status" value="1"/>
</dbReference>
<proteinExistence type="inferred from homology"/>
<dbReference type="Pfam" id="PF25237">
    <property type="entry name" value="MSL2_3"/>
    <property type="match status" value="1"/>
</dbReference>
<dbReference type="InterPro" id="IPR010920">
    <property type="entry name" value="LSM_dom_sf"/>
</dbReference>
<dbReference type="InterPro" id="IPR006685">
    <property type="entry name" value="MscS_channel_2nd"/>
</dbReference>
<accession>A0ABD3HX79</accession>
<reference evidence="11 12" key="1">
    <citation type="submission" date="2024-09" db="EMBL/GenBank/DDBJ databases">
        <title>Chromosome-scale assembly of Riccia sorocarpa.</title>
        <authorList>
            <person name="Paukszto L."/>
        </authorList>
    </citation>
    <scope>NUCLEOTIDE SEQUENCE [LARGE SCALE GENOMIC DNA]</scope>
    <source>
        <strain evidence="11">LP-2024</strain>
        <tissue evidence="11">Aerial parts of the thallus</tissue>
    </source>
</reference>
<evidence type="ECO:0000256" key="6">
    <source>
        <dbReference type="SAM" id="MobiDB-lite"/>
    </source>
</evidence>
<evidence type="ECO:0000256" key="2">
    <source>
        <dbReference type="ARBA" id="ARBA00008017"/>
    </source>
</evidence>
<dbReference type="Pfam" id="PF24956">
    <property type="entry name" value="Msl2-3_C"/>
    <property type="match status" value="1"/>
</dbReference>
<evidence type="ECO:0000259" key="9">
    <source>
        <dbReference type="Pfam" id="PF24956"/>
    </source>
</evidence>
<comment type="subcellular location">
    <subcellularLocation>
        <location evidence="1">Membrane</location>
        <topology evidence="1">Multi-pass membrane protein</topology>
    </subcellularLocation>
</comment>
<comment type="caution">
    <text evidence="11">The sequence shown here is derived from an EMBL/GenBank/DDBJ whole genome shotgun (WGS) entry which is preliminary data.</text>
</comment>
<dbReference type="InterPro" id="IPR056876">
    <property type="entry name" value="Msl2-3_C"/>
</dbReference>
<dbReference type="Gene3D" id="2.30.30.60">
    <property type="match status" value="1"/>
</dbReference>
<dbReference type="PANTHER" id="PTHR43634:SF2">
    <property type="entry name" value="LOW CONDUCTANCE MECHANOSENSITIVE CHANNEL YNAI"/>
    <property type="match status" value="1"/>
</dbReference>
<feature type="transmembrane region" description="Helical" evidence="7">
    <location>
        <begin position="214"/>
        <end position="232"/>
    </location>
</feature>
<dbReference type="GO" id="GO:0016020">
    <property type="term" value="C:membrane"/>
    <property type="evidence" value="ECO:0007669"/>
    <property type="project" value="UniProtKB-SubCell"/>
</dbReference>
<feature type="domain" description="Mechanosensitive ion channel MscS" evidence="8">
    <location>
        <begin position="301"/>
        <end position="371"/>
    </location>
</feature>
<dbReference type="InterPro" id="IPR023408">
    <property type="entry name" value="MscS_beta-dom_sf"/>
</dbReference>
<evidence type="ECO:0000313" key="11">
    <source>
        <dbReference type="EMBL" id="KAL3696090.1"/>
    </source>
</evidence>
<evidence type="ECO:0000256" key="7">
    <source>
        <dbReference type="SAM" id="Phobius"/>
    </source>
</evidence>
<dbReference type="Pfam" id="PF00924">
    <property type="entry name" value="MS_channel_2nd"/>
    <property type="match status" value="1"/>
</dbReference>
<dbReference type="AlphaFoldDB" id="A0ABD3HX79"/>